<proteinExistence type="predicted"/>
<keyword evidence="2" id="KW-0472">Membrane</keyword>
<dbReference type="EMBL" id="BAABJP010000051">
    <property type="protein sequence ID" value="GAA5172583.1"/>
    <property type="molecule type" value="Genomic_DNA"/>
</dbReference>
<reference evidence="4" key="1">
    <citation type="journal article" date="2019" name="Int. J. Syst. Evol. Microbiol.">
        <title>The Global Catalogue of Microorganisms (GCM) 10K type strain sequencing project: providing services to taxonomists for standard genome sequencing and annotation.</title>
        <authorList>
            <consortium name="The Broad Institute Genomics Platform"/>
            <consortium name="The Broad Institute Genome Sequencing Center for Infectious Disease"/>
            <person name="Wu L."/>
            <person name="Ma J."/>
        </authorList>
    </citation>
    <scope>NUCLEOTIDE SEQUENCE [LARGE SCALE GENOMIC DNA]</scope>
    <source>
        <strain evidence="4">JCM 18303</strain>
    </source>
</reference>
<protein>
    <recommendedName>
        <fullName evidence="5">PrgI family protein</fullName>
    </recommendedName>
</protein>
<accession>A0ABP9R7X9</accession>
<evidence type="ECO:0000313" key="4">
    <source>
        <dbReference type="Proteomes" id="UP001428817"/>
    </source>
</evidence>
<feature type="transmembrane region" description="Helical" evidence="2">
    <location>
        <begin position="29"/>
        <end position="46"/>
    </location>
</feature>
<keyword evidence="2" id="KW-1133">Transmembrane helix</keyword>
<evidence type="ECO:0000256" key="2">
    <source>
        <dbReference type="SAM" id="Phobius"/>
    </source>
</evidence>
<dbReference type="Proteomes" id="UP001428817">
    <property type="component" value="Unassembled WGS sequence"/>
</dbReference>
<dbReference type="InterPro" id="IPR024414">
    <property type="entry name" value="Uncharacterised_PrgI"/>
</dbReference>
<feature type="transmembrane region" description="Helical" evidence="2">
    <location>
        <begin position="52"/>
        <end position="72"/>
    </location>
</feature>
<keyword evidence="2" id="KW-0812">Transmembrane</keyword>
<gene>
    <name evidence="3" type="ORF">GCM10023321_72660</name>
</gene>
<evidence type="ECO:0008006" key="5">
    <source>
        <dbReference type="Google" id="ProtNLM"/>
    </source>
</evidence>
<dbReference type="Pfam" id="PF12666">
    <property type="entry name" value="PrgI"/>
    <property type="match status" value="1"/>
</dbReference>
<comment type="caution">
    <text evidence="3">The sequence shown here is derived from an EMBL/GenBank/DDBJ whole genome shotgun (WGS) entry which is preliminary data.</text>
</comment>
<evidence type="ECO:0000256" key="1">
    <source>
        <dbReference type="SAM" id="MobiDB-lite"/>
    </source>
</evidence>
<sequence length="371" mass="38878">MDQRSEPVPIPANIDLEDKIVADLNGRQVIILLGAVILLYLAYTATRDLLPLWAFAVVAVPVIVVALALALVRRDGVTLDRYLLAAVIHLTTTRALAEAKPDTRAGAVEVGQADPGRVGRGGWWTRLRRPSRPVTLAAREVAQAGGFGVVDLGTHGMGAAAVVSTVSWSLRSEHEQAALVATFARYLNSLATPMHLLVRATPLDLSGHIARLDTFATTTGHVQPALAAAAADHADHLAQLAAEHTLLRRQIVLVFREPNPPTPATSAASQARRDRAALNRLGRQLADAAALLAPAGLAVTALDAHQAEAVLYAACRPHQPTTAHPGGTNPAELYGAGRYSAELDGVGAVVAAGRPPGADHGGHPLLPGERQ</sequence>
<name>A0ABP9R7X9_9PSEU</name>
<keyword evidence="4" id="KW-1185">Reference proteome</keyword>
<dbReference type="RefSeq" id="WP_185065224.1">
    <property type="nucleotide sequence ID" value="NZ_BAABJP010000051.1"/>
</dbReference>
<feature type="region of interest" description="Disordered" evidence="1">
    <location>
        <begin position="352"/>
        <end position="371"/>
    </location>
</feature>
<organism evidence="3 4">
    <name type="scientific">Pseudonocardia eucalypti</name>
    <dbReference type="NCBI Taxonomy" id="648755"/>
    <lineage>
        <taxon>Bacteria</taxon>
        <taxon>Bacillati</taxon>
        <taxon>Actinomycetota</taxon>
        <taxon>Actinomycetes</taxon>
        <taxon>Pseudonocardiales</taxon>
        <taxon>Pseudonocardiaceae</taxon>
        <taxon>Pseudonocardia</taxon>
    </lineage>
</organism>
<evidence type="ECO:0000313" key="3">
    <source>
        <dbReference type="EMBL" id="GAA5172583.1"/>
    </source>
</evidence>